<organism evidence="2 3">
    <name type="scientific">Pelagicoccus enzymogenes</name>
    <dbReference type="NCBI Taxonomy" id="2773457"/>
    <lineage>
        <taxon>Bacteria</taxon>
        <taxon>Pseudomonadati</taxon>
        <taxon>Verrucomicrobiota</taxon>
        <taxon>Opitutia</taxon>
        <taxon>Puniceicoccales</taxon>
        <taxon>Pelagicoccaceae</taxon>
        <taxon>Pelagicoccus</taxon>
    </lineage>
</organism>
<name>A0A927F658_9BACT</name>
<dbReference type="PANTHER" id="PTHR34351">
    <property type="entry name" value="SLR1927 PROTEIN-RELATED"/>
    <property type="match status" value="1"/>
</dbReference>
<proteinExistence type="predicted"/>
<reference evidence="2" key="1">
    <citation type="submission" date="2020-09" db="EMBL/GenBank/DDBJ databases">
        <title>Pelagicoccus enzymogenes sp. nov. with an EPS production, isolated from marine sediment.</title>
        <authorList>
            <person name="Feng X."/>
        </authorList>
    </citation>
    <scope>NUCLEOTIDE SEQUENCE</scope>
    <source>
        <strain evidence="2">NFK12</strain>
    </source>
</reference>
<keyword evidence="3" id="KW-1185">Reference proteome</keyword>
<gene>
    <name evidence="2" type="ORF">IEN85_05440</name>
</gene>
<keyword evidence="1" id="KW-0812">Transmembrane</keyword>
<evidence type="ECO:0000256" key="1">
    <source>
        <dbReference type="SAM" id="Phobius"/>
    </source>
</evidence>
<dbReference type="RefSeq" id="WP_191616052.1">
    <property type="nucleotide sequence ID" value="NZ_JACYFG010000006.1"/>
</dbReference>
<accession>A0A927F658</accession>
<comment type="caution">
    <text evidence="2">The sequence shown here is derived from an EMBL/GenBank/DDBJ whole genome shotgun (WGS) entry which is preliminary data.</text>
</comment>
<sequence length="357" mass="40394">MKPKREKAPSISVSSEESGRVVLRLGLISLVIYLVLQVDFLAIVACGLLGVYWSSSMLARSSLAGLRIAISTKQLRARCGEPVDARVHLKNENSVLPIFYPTFSIREESTRRIQAFQFHGIVFPGKGAQLSVDPILNTRGLWHLEADSPRIQFPFALHLAQSKATSKSPEIVVWPRPETLDVDSLLNEPPRFRFETSGEQSILSENIEAARIRDYQAGDPKSRINWKLSAKLDKLTIIEPRDERQERYELHLETSKELWPSELAFERMLRLVTTLVSELSRRKLVQGITIDALHYPLANNRDLIRFYDALAVATPSSKSPEAPLPPRRHHLWILPAPNSEILLASQSAPTFEREVVR</sequence>
<dbReference type="AlphaFoldDB" id="A0A927F658"/>
<evidence type="ECO:0000313" key="2">
    <source>
        <dbReference type="EMBL" id="MBD5778927.1"/>
    </source>
</evidence>
<keyword evidence="1" id="KW-0472">Membrane</keyword>
<dbReference type="PANTHER" id="PTHR34351:SF1">
    <property type="entry name" value="SLR1927 PROTEIN"/>
    <property type="match status" value="1"/>
</dbReference>
<evidence type="ECO:0000313" key="3">
    <source>
        <dbReference type="Proteomes" id="UP000622317"/>
    </source>
</evidence>
<dbReference type="EMBL" id="JACYFG010000006">
    <property type="protein sequence ID" value="MBD5778927.1"/>
    <property type="molecule type" value="Genomic_DNA"/>
</dbReference>
<dbReference type="Proteomes" id="UP000622317">
    <property type="component" value="Unassembled WGS sequence"/>
</dbReference>
<feature type="transmembrane region" description="Helical" evidence="1">
    <location>
        <begin position="21"/>
        <end position="53"/>
    </location>
</feature>
<protein>
    <submittedName>
        <fullName evidence="2">DUF58 domain-containing protein</fullName>
    </submittedName>
</protein>
<keyword evidence="1" id="KW-1133">Transmembrane helix</keyword>